<dbReference type="STRING" id="1448321.A0A317WWB9"/>
<comment type="subcellular location">
    <subcellularLocation>
        <location evidence="1">Nucleus</location>
    </subcellularLocation>
</comment>
<feature type="compositionally biased region" description="Basic and acidic residues" evidence="5">
    <location>
        <begin position="1"/>
        <end position="12"/>
    </location>
</feature>
<evidence type="ECO:0000256" key="4">
    <source>
        <dbReference type="ARBA" id="ARBA00023242"/>
    </source>
</evidence>
<dbReference type="SMART" id="SM00906">
    <property type="entry name" value="Fungal_trans"/>
    <property type="match status" value="1"/>
</dbReference>
<dbReference type="CDD" id="cd12148">
    <property type="entry name" value="fungal_TF_MHR"/>
    <property type="match status" value="1"/>
</dbReference>
<dbReference type="RefSeq" id="XP_025403129.1">
    <property type="nucleotide sequence ID" value="XM_025540741.1"/>
</dbReference>
<dbReference type="PANTHER" id="PTHR31001">
    <property type="entry name" value="UNCHARACTERIZED TRANSCRIPTIONAL REGULATORY PROTEIN"/>
    <property type="match status" value="1"/>
</dbReference>
<dbReference type="PANTHER" id="PTHR31001:SF45">
    <property type="entry name" value="ZN(II)2CYS6 TRANSCRIPTION FACTOR (EUROFUNG)"/>
    <property type="match status" value="1"/>
</dbReference>
<evidence type="ECO:0000313" key="8">
    <source>
        <dbReference type="Proteomes" id="UP000247233"/>
    </source>
</evidence>
<dbReference type="GO" id="GO:0006351">
    <property type="term" value="P:DNA-templated transcription"/>
    <property type="evidence" value="ECO:0007669"/>
    <property type="project" value="InterPro"/>
</dbReference>
<evidence type="ECO:0000256" key="1">
    <source>
        <dbReference type="ARBA" id="ARBA00004123"/>
    </source>
</evidence>
<dbReference type="InterPro" id="IPR007219">
    <property type="entry name" value="XnlR_reg_dom"/>
</dbReference>
<dbReference type="Pfam" id="PF04082">
    <property type="entry name" value="Fungal_trans"/>
    <property type="match status" value="1"/>
</dbReference>
<dbReference type="EMBL" id="MSFL01000002">
    <property type="protein sequence ID" value="PWY90686.1"/>
    <property type="molecule type" value="Genomic_DNA"/>
</dbReference>
<dbReference type="GO" id="GO:0005634">
    <property type="term" value="C:nucleus"/>
    <property type="evidence" value="ECO:0007669"/>
    <property type="project" value="UniProtKB-SubCell"/>
</dbReference>
<keyword evidence="8" id="KW-1185">Reference proteome</keyword>
<evidence type="ECO:0000256" key="3">
    <source>
        <dbReference type="ARBA" id="ARBA00023163"/>
    </source>
</evidence>
<keyword evidence="2" id="KW-0805">Transcription regulation</keyword>
<dbReference type="Proteomes" id="UP000247233">
    <property type="component" value="Unassembled WGS sequence"/>
</dbReference>
<reference evidence="7 8" key="1">
    <citation type="submission" date="2016-12" db="EMBL/GenBank/DDBJ databases">
        <title>The genomes of Aspergillus section Nigri reveals drivers in fungal speciation.</title>
        <authorList>
            <consortium name="DOE Joint Genome Institute"/>
            <person name="Vesth T.C."/>
            <person name="Nybo J."/>
            <person name="Theobald S."/>
            <person name="Brandl J."/>
            <person name="Frisvad J.C."/>
            <person name="Nielsen K.F."/>
            <person name="Lyhne E.K."/>
            <person name="Kogle M.E."/>
            <person name="Kuo A."/>
            <person name="Riley R."/>
            <person name="Clum A."/>
            <person name="Nolan M."/>
            <person name="Lipzen A."/>
            <person name="Salamov A."/>
            <person name="Henrissat B."/>
            <person name="Wiebenga A."/>
            <person name="De Vries R.P."/>
            <person name="Grigoriev I.V."/>
            <person name="Mortensen U.H."/>
            <person name="Andersen M.R."/>
            <person name="Baker S.E."/>
        </authorList>
    </citation>
    <scope>NUCLEOTIDE SEQUENCE [LARGE SCALE GENOMIC DNA]</scope>
    <source>
        <strain evidence="7 8">CBS 117.55</strain>
    </source>
</reference>
<evidence type="ECO:0000256" key="5">
    <source>
        <dbReference type="SAM" id="MobiDB-lite"/>
    </source>
</evidence>
<evidence type="ECO:0000259" key="6">
    <source>
        <dbReference type="SMART" id="SM00906"/>
    </source>
</evidence>
<evidence type="ECO:0000313" key="7">
    <source>
        <dbReference type="EMBL" id="PWY90686.1"/>
    </source>
</evidence>
<feature type="domain" description="Xylanolytic transcriptional activator regulatory" evidence="6">
    <location>
        <begin position="228"/>
        <end position="301"/>
    </location>
</feature>
<keyword evidence="3" id="KW-0804">Transcription</keyword>
<dbReference type="OrthoDB" id="2269373at2759"/>
<proteinExistence type="predicted"/>
<comment type="caution">
    <text evidence="7">The sequence shown here is derived from an EMBL/GenBank/DDBJ whole genome shotgun (WGS) entry which is preliminary data.</text>
</comment>
<feature type="region of interest" description="Disordered" evidence="5">
    <location>
        <begin position="1"/>
        <end position="72"/>
    </location>
</feature>
<dbReference type="AlphaFoldDB" id="A0A317WWB9"/>
<dbReference type="VEuPathDB" id="FungiDB:BO70DRAFT_328527"/>
<feature type="compositionally biased region" description="Polar residues" evidence="5">
    <location>
        <begin position="55"/>
        <end position="67"/>
    </location>
</feature>
<dbReference type="GO" id="GO:0008270">
    <property type="term" value="F:zinc ion binding"/>
    <property type="evidence" value="ECO:0007669"/>
    <property type="project" value="InterPro"/>
</dbReference>
<feature type="compositionally biased region" description="Polar residues" evidence="5">
    <location>
        <begin position="32"/>
        <end position="45"/>
    </location>
</feature>
<dbReference type="GO" id="GO:0003677">
    <property type="term" value="F:DNA binding"/>
    <property type="evidence" value="ECO:0007669"/>
    <property type="project" value="InterPro"/>
</dbReference>
<keyword evidence="4" id="KW-0539">Nucleus</keyword>
<sequence length="538" mass="60416">MSSPEARKRAADPNRSMRPRASGTSCEKWYANPTTQPASPDQAQSLEPEDDDENGSGSTRTPTTHQHPSPPESVFKRAIEQSYETLDQSFLFGSRKTNVDLSALHPPQAQILKLWQVYLENVDPLLKVTHTPTLQSRIINAAFDIANIGHTLEALMFGIYCVAVLSLDEDECRGVVGSPRDELLTRFRFACQQALVNCGVFRSGERESLTALFLYLISVRPDTDPRSLSSMLCVAMRNAQRMGLHLESCNRRFPALEAELRRRLWWSLMLFDHRICEMSDHKTSLLTPTWDCLPPLNVNDLDLRPEMKSPPPPHPQPSEALFPVLRSTLADFTRHSAFHLDFTNPALKPIAKDLGPDPFTTLSAIITEKYLQHCNPENPIHSLVLQTAHGQLSKSRLLEQYSTFSSSPSSTTTNNSTNHLSSSPSSTSPTHPNPDSPITHAITQLQSDTSLMTSPLTKPFRWLTHYNFPSPAYIYLIQDLKRRPLSVHADRAWEAMDANYLARFEDMARDTPMADYLGRVVSLAWAAREGVRMKKGGM</sequence>
<gene>
    <name evidence="7" type="ORF">BO70DRAFT_328527</name>
</gene>
<protein>
    <recommendedName>
        <fullName evidence="6">Xylanolytic transcriptional activator regulatory domain-containing protein</fullName>
    </recommendedName>
</protein>
<organism evidence="7 8">
    <name type="scientific">Aspergillus heteromorphus CBS 117.55</name>
    <dbReference type="NCBI Taxonomy" id="1448321"/>
    <lineage>
        <taxon>Eukaryota</taxon>
        <taxon>Fungi</taxon>
        <taxon>Dikarya</taxon>
        <taxon>Ascomycota</taxon>
        <taxon>Pezizomycotina</taxon>
        <taxon>Eurotiomycetes</taxon>
        <taxon>Eurotiomycetidae</taxon>
        <taxon>Eurotiales</taxon>
        <taxon>Aspergillaceae</taxon>
        <taxon>Aspergillus</taxon>
        <taxon>Aspergillus subgen. Circumdati</taxon>
    </lineage>
</organism>
<evidence type="ECO:0000256" key="2">
    <source>
        <dbReference type="ARBA" id="ARBA00023015"/>
    </source>
</evidence>
<feature type="compositionally biased region" description="Low complexity" evidence="5">
    <location>
        <begin position="403"/>
        <end position="430"/>
    </location>
</feature>
<dbReference type="InterPro" id="IPR050613">
    <property type="entry name" value="Sec_Metabolite_Reg"/>
</dbReference>
<feature type="region of interest" description="Disordered" evidence="5">
    <location>
        <begin position="403"/>
        <end position="439"/>
    </location>
</feature>
<accession>A0A317WWB9</accession>
<name>A0A317WWB9_9EURO</name>
<dbReference type="GeneID" id="37062978"/>